<evidence type="ECO:0000313" key="4">
    <source>
        <dbReference type="EMBL" id="GAT46939.1"/>
    </source>
</evidence>
<name>A0ABQ0L6Z2_MYCCL</name>
<feature type="domain" description="HTH CENPB-type" evidence="3">
    <location>
        <begin position="131"/>
        <end position="198"/>
    </location>
</feature>
<evidence type="ECO:0000259" key="3">
    <source>
        <dbReference type="PROSITE" id="PS51253"/>
    </source>
</evidence>
<keyword evidence="5" id="KW-1185">Reference proteome</keyword>
<dbReference type="PROSITE" id="PS51253">
    <property type="entry name" value="HTH_CENPB"/>
    <property type="match status" value="1"/>
</dbReference>
<feature type="non-terminal residue" evidence="4">
    <location>
        <position position="1"/>
    </location>
</feature>
<feature type="region of interest" description="Disordered" evidence="2">
    <location>
        <begin position="47"/>
        <end position="72"/>
    </location>
</feature>
<proteinExistence type="predicted"/>
<dbReference type="InterPro" id="IPR004875">
    <property type="entry name" value="DDE_SF_endonuclease_dom"/>
</dbReference>
<feature type="compositionally biased region" description="Polar residues" evidence="2">
    <location>
        <begin position="49"/>
        <end position="64"/>
    </location>
</feature>
<protein>
    <recommendedName>
        <fullName evidence="3">HTH CENPB-type domain-containing protein</fullName>
    </recommendedName>
</protein>
<gene>
    <name evidence="4" type="ORF">MCHLO_04432</name>
</gene>
<feature type="non-terminal residue" evidence="4">
    <location>
        <position position="362"/>
    </location>
</feature>
<sequence>MPALTRGPQSPYPVLDFLAGAWLGCQRVPNSERDVLKSADWQRSHVKPSISQQPSVCRAPSTTDGPCMPGPSAKARALAEQEERIKEACTSLLRQAANGVKPNVAEAARTFRVKYATLNSRFRGRRAAFAEAQALKLYLGPPKEDVLVKWLVHKGWIGEPVSKRGIRFRAAMLHPDGKLPGKNWVYSLINRHPEIVLKHAAPISPQRQRAFNRSTVAGWFELLRKTLDEYDIPPENIYNMDEKGCQLGGGRKISQEKFIFSAVQRVNMQGSSDNLQLITVIEVVNALGRDILPTFVFPGEGFFDEWMQVDEQIVIACSATGWTNDQIGFEWFSKSFIPQATAANTSGKKILLIMDGHSSHET</sequence>
<evidence type="ECO:0000256" key="2">
    <source>
        <dbReference type="SAM" id="MobiDB-lite"/>
    </source>
</evidence>
<accession>A0ABQ0L6Z2</accession>
<dbReference type="EMBL" id="DF842931">
    <property type="protein sequence ID" value="GAT46939.1"/>
    <property type="molecule type" value="Genomic_DNA"/>
</dbReference>
<dbReference type="Pfam" id="PF03184">
    <property type="entry name" value="DDE_1"/>
    <property type="match status" value="1"/>
</dbReference>
<dbReference type="InterPro" id="IPR006600">
    <property type="entry name" value="HTH_CenpB_DNA-bd_dom"/>
</dbReference>
<evidence type="ECO:0000256" key="1">
    <source>
        <dbReference type="ARBA" id="ARBA00023125"/>
    </source>
</evidence>
<evidence type="ECO:0000313" key="5">
    <source>
        <dbReference type="Proteomes" id="UP000815677"/>
    </source>
</evidence>
<dbReference type="Proteomes" id="UP000815677">
    <property type="component" value="Unassembled WGS sequence"/>
</dbReference>
<reference evidence="4" key="1">
    <citation type="submission" date="2014-09" db="EMBL/GenBank/DDBJ databases">
        <title>Genome sequence of the luminous mushroom Mycena chlorophos for searching fungal bioluminescence genes.</title>
        <authorList>
            <person name="Tanaka Y."/>
            <person name="Kasuga D."/>
            <person name="Oba Y."/>
            <person name="Hase S."/>
            <person name="Sato K."/>
            <person name="Oba Y."/>
            <person name="Sakakibara Y."/>
        </authorList>
    </citation>
    <scope>NUCLEOTIDE SEQUENCE</scope>
</reference>
<keyword evidence="1" id="KW-0238">DNA-binding</keyword>
<organism evidence="4 5">
    <name type="scientific">Mycena chlorophos</name>
    <name type="common">Agaric fungus</name>
    <name type="synonym">Agaricus chlorophos</name>
    <dbReference type="NCBI Taxonomy" id="658473"/>
    <lineage>
        <taxon>Eukaryota</taxon>
        <taxon>Fungi</taxon>
        <taxon>Dikarya</taxon>
        <taxon>Basidiomycota</taxon>
        <taxon>Agaricomycotina</taxon>
        <taxon>Agaricomycetes</taxon>
        <taxon>Agaricomycetidae</taxon>
        <taxon>Agaricales</taxon>
        <taxon>Marasmiineae</taxon>
        <taxon>Mycenaceae</taxon>
        <taxon>Mycena</taxon>
    </lineage>
</organism>